<proteinExistence type="predicted"/>
<evidence type="ECO:0000313" key="1">
    <source>
        <dbReference type="EMBL" id="RJO76538.1"/>
    </source>
</evidence>
<accession>A0A3A4KLW1</accession>
<protein>
    <submittedName>
        <fullName evidence="1">Uncharacterized protein</fullName>
    </submittedName>
</protein>
<organism evidence="1 2">
    <name type="scientific">Nocardia panacis</name>
    <dbReference type="NCBI Taxonomy" id="2340916"/>
    <lineage>
        <taxon>Bacteria</taxon>
        <taxon>Bacillati</taxon>
        <taxon>Actinomycetota</taxon>
        <taxon>Actinomycetes</taxon>
        <taxon>Mycobacteriales</taxon>
        <taxon>Nocardiaceae</taxon>
        <taxon>Nocardia</taxon>
    </lineage>
</organism>
<gene>
    <name evidence="1" type="ORF">D5S18_09580</name>
</gene>
<sequence>MANIAYTEVWSADTGIDLFSRGAELVRATSEAGYLTQFAGVDKSYPGYNRAVGAPVSWHDEDKSEKLAWSNPVDPVIPKPGTFYNHITDYAASDTQITASVCSYGISAVASTRPASTQVLNDAVQIHLSNYAPTPGVAGIPDIDPTKRDPRGHRVPTWNVFGTWTVARIKFHTRDSIPAGCTDWWQQQFPDFIRSPNYNFLTAPPGYQPPVHPIVEQYPEWIGPSASG</sequence>
<dbReference type="EMBL" id="QZFU01000016">
    <property type="protein sequence ID" value="RJO76538.1"/>
    <property type="molecule type" value="Genomic_DNA"/>
</dbReference>
<dbReference type="AlphaFoldDB" id="A0A3A4KLW1"/>
<reference evidence="1 2" key="1">
    <citation type="submission" date="2018-09" db="EMBL/GenBank/DDBJ databases">
        <title>YIM PH21274 draft genome.</title>
        <authorList>
            <person name="Miao C."/>
        </authorList>
    </citation>
    <scope>NUCLEOTIDE SEQUENCE [LARGE SCALE GENOMIC DNA]</scope>
    <source>
        <strain evidence="1 2">YIM PH 21724</strain>
    </source>
</reference>
<comment type="caution">
    <text evidence="1">The sequence shown here is derived from an EMBL/GenBank/DDBJ whole genome shotgun (WGS) entry which is preliminary data.</text>
</comment>
<name>A0A3A4KLW1_9NOCA</name>
<keyword evidence="2" id="KW-1185">Reference proteome</keyword>
<dbReference type="Proteomes" id="UP000266677">
    <property type="component" value="Unassembled WGS sequence"/>
</dbReference>
<evidence type="ECO:0000313" key="2">
    <source>
        <dbReference type="Proteomes" id="UP000266677"/>
    </source>
</evidence>